<proteinExistence type="predicted"/>
<accession>A0A6F8TE63</accession>
<protein>
    <submittedName>
        <fullName evidence="1">Uncharacterized protein</fullName>
    </submittedName>
</protein>
<name>A0A6F8TE63_ACIBA</name>
<dbReference type="AlphaFoldDB" id="A0A6F8TE63"/>
<sequence length="66" mass="7892">METLDSSIFDLTPIPMWIEDFSEVKQLFDLWRNQGVENLYEFLSQNENLVVECAHKIKIIKVNQKY</sequence>
<organism evidence="1">
    <name type="scientific">Acinetobacter baumannii</name>
    <dbReference type="NCBI Taxonomy" id="470"/>
    <lineage>
        <taxon>Bacteria</taxon>
        <taxon>Pseudomonadati</taxon>
        <taxon>Pseudomonadota</taxon>
        <taxon>Gammaproteobacteria</taxon>
        <taxon>Moraxellales</taxon>
        <taxon>Moraxellaceae</taxon>
        <taxon>Acinetobacter</taxon>
        <taxon>Acinetobacter calcoaceticus/baumannii complex</taxon>
    </lineage>
</organism>
<dbReference type="EMBL" id="AP022836">
    <property type="protein sequence ID" value="BCA98568.1"/>
    <property type="molecule type" value="Genomic_DNA"/>
</dbReference>
<gene>
    <name evidence="1" type="ORF">ATCC19606_09040</name>
</gene>
<evidence type="ECO:0000313" key="1">
    <source>
        <dbReference type="EMBL" id="BCA98568.1"/>
    </source>
</evidence>
<reference evidence="1" key="1">
    <citation type="submission" date="2020-03" db="EMBL/GenBank/DDBJ databases">
        <title>Complete genome sequence of Acinetobacter baumannii ATCC19606T, which is a model strain for tolerization of antimicrobial agents.</title>
        <authorList>
            <person name="Tsubouchi T."/>
            <person name="Suzuki M."/>
            <person name="Niki M."/>
            <person name="Oinuma K."/>
            <person name="Niki M."/>
            <person name="Shibayama K."/>
            <person name="Kakeya H."/>
            <person name="Kaneko Y."/>
        </authorList>
    </citation>
    <scope>NUCLEOTIDE SEQUENCE</scope>
    <source>
        <strain evidence="1">ATCC19606</strain>
    </source>
</reference>